<name>A0A515ES12_9BURK</name>
<accession>A0A515ES12</accession>
<dbReference type="InterPro" id="IPR007420">
    <property type="entry name" value="DUF465"/>
</dbReference>
<dbReference type="KEGG" id="rhg:EXZ61_15460"/>
<organism evidence="1 2">
    <name type="scientific">Rhodoferax aquaticus</name>
    <dbReference type="NCBI Taxonomy" id="2527691"/>
    <lineage>
        <taxon>Bacteria</taxon>
        <taxon>Pseudomonadati</taxon>
        <taxon>Pseudomonadota</taxon>
        <taxon>Betaproteobacteria</taxon>
        <taxon>Burkholderiales</taxon>
        <taxon>Comamonadaceae</taxon>
        <taxon>Rhodoferax</taxon>
    </lineage>
</organism>
<dbReference type="RefSeq" id="WP_142812613.1">
    <property type="nucleotide sequence ID" value="NZ_CP036282.1"/>
</dbReference>
<evidence type="ECO:0000313" key="1">
    <source>
        <dbReference type="EMBL" id="QDL55456.1"/>
    </source>
</evidence>
<dbReference type="Pfam" id="PF04325">
    <property type="entry name" value="DUF465"/>
    <property type="match status" value="1"/>
</dbReference>
<keyword evidence="2" id="KW-1185">Reference proteome</keyword>
<dbReference type="Gene3D" id="6.10.280.50">
    <property type="match status" value="1"/>
</dbReference>
<proteinExistence type="predicted"/>
<reference evidence="2" key="1">
    <citation type="submission" date="2019-02" db="EMBL/GenBank/DDBJ databases">
        <title>Complete genome sequence of Rhodoferax sp. Gr-4.</title>
        <authorList>
            <person name="Jin L."/>
        </authorList>
    </citation>
    <scope>NUCLEOTIDE SEQUENCE [LARGE SCALE GENOMIC DNA]</scope>
    <source>
        <strain evidence="2">Gr-4</strain>
    </source>
</reference>
<dbReference type="InterPro" id="IPR038444">
    <property type="entry name" value="DUF465_sf"/>
</dbReference>
<dbReference type="EMBL" id="CP036282">
    <property type="protein sequence ID" value="QDL55456.1"/>
    <property type="molecule type" value="Genomic_DNA"/>
</dbReference>
<dbReference type="AlphaFoldDB" id="A0A515ES12"/>
<dbReference type="Proteomes" id="UP000317365">
    <property type="component" value="Chromosome"/>
</dbReference>
<protein>
    <submittedName>
        <fullName evidence="1">DUF465 domain-containing protein</fullName>
    </submittedName>
</protein>
<gene>
    <name evidence="1" type="ORF">EXZ61_15460</name>
</gene>
<reference evidence="2" key="2">
    <citation type="journal article" date="2020" name="Int. J. Syst. Evol. Microbiol.">
        <title>Genomic insights into a novel species Rhodoferax aquaticus sp. nov., isolated from freshwater.</title>
        <authorList>
            <person name="Li T."/>
            <person name="Zhuo Y."/>
            <person name="Jin C.Z."/>
            <person name="Wu X."/>
            <person name="Ko S.R."/>
            <person name="Jin F.J."/>
            <person name="Ahn C.Y."/>
            <person name="Oh H.M."/>
            <person name="Lee H.G."/>
            <person name="Jin L."/>
        </authorList>
    </citation>
    <scope>NUCLEOTIDE SEQUENCE [LARGE SCALE GENOMIC DNA]</scope>
    <source>
        <strain evidence="2">Gr-4</strain>
    </source>
</reference>
<evidence type="ECO:0000313" key="2">
    <source>
        <dbReference type="Proteomes" id="UP000317365"/>
    </source>
</evidence>
<sequence length="79" mass="9183">MDLLKHDIAHEFPALKDKIHTLKTTHQHFAKLYTEYDELNHEIAKIETGGAVMSDEALEVEKKKRLKLKDEIVQMLNKA</sequence>